<feature type="compositionally biased region" description="Polar residues" evidence="4">
    <location>
        <begin position="1"/>
        <end position="11"/>
    </location>
</feature>
<dbReference type="GO" id="GO:0008270">
    <property type="term" value="F:zinc ion binding"/>
    <property type="evidence" value="ECO:0007669"/>
    <property type="project" value="InterPro"/>
</dbReference>
<dbReference type="Pfam" id="PF00172">
    <property type="entry name" value="Zn_clus"/>
    <property type="match status" value="1"/>
</dbReference>
<feature type="region of interest" description="Disordered" evidence="4">
    <location>
        <begin position="124"/>
        <end position="147"/>
    </location>
</feature>
<keyword evidence="7" id="KW-1185">Reference proteome</keyword>
<evidence type="ECO:0000313" key="6">
    <source>
        <dbReference type="EMBL" id="KAG0688639.1"/>
    </source>
</evidence>
<dbReference type="Gene3D" id="4.10.240.10">
    <property type="entry name" value="Zn(2)-C6 fungal-type DNA-binding domain"/>
    <property type="match status" value="1"/>
</dbReference>
<evidence type="ECO:0000256" key="1">
    <source>
        <dbReference type="ARBA" id="ARBA00004123"/>
    </source>
</evidence>
<dbReference type="SMART" id="SM00066">
    <property type="entry name" value="GAL4"/>
    <property type="match status" value="1"/>
</dbReference>
<dbReference type="InterPro" id="IPR050613">
    <property type="entry name" value="Sec_Metabolite_Reg"/>
</dbReference>
<dbReference type="CDD" id="cd12148">
    <property type="entry name" value="fungal_TF_MHR"/>
    <property type="match status" value="1"/>
</dbReference>
<dbReference type="CDD" id="cd00067">
    <property type="entry name" value="GAL4"/>
    <property type="match status" value="1"/>
</dbReference>
<gene>
    <name evidence="6" type="ORF">C6P40_000724</name>
</gene>
<dbReference type="SUPFAM" id="SSF57701">
    <property type="entry name" value="Zn2/Cys6 DNA-binding domain"/>
    <property type="match status" value="1"/>
</dbReference>
<keyword evidence="3" id="KW-0175">Coiled coil</keyword>
<evidence type="ECO:0000256" key="3">
    <source>
        <dbReference type="SAM" id="Coils"/>
    </source>
</evidence>
<proteinExistence type="predicted"/>
<name>A0A9P7BGE3_9ASCO</name>
<sequence>MSSPKLSTTPYLSDDKVSDGRIEKDSDQVLDTSKFKKTNRPIRSCSRCKKRKVKCNFEIPCDRCIARNQAHLCTRDPVIFDGLLITNDNTQELKYSQENEALKKKIKELQKTIVKLKTINSDDDGNIPNISHHNNSDNSNDNNSIIDESTSTIVPSYDRIKLNETFLTDKKKTKSKRNKTSKSEGHIDWNSYSSIISVLEKALTNGLILDNSNQSPNEMDYNSEEWLLLNDKTYLQYTGEDIKSKCAMYELDLLNKLDKQKCDILVKAGLRINILFPIIDAKQFLENYERYWANDKFPVKHITPYYTKSASSYSLLSLMYALMCFGLYQCDEEDTKNLNFTYYDWDNFSRGLFSSALESLYRARYMTHPEIATLQIISIIRILAGFLGGINLSSCLTGTSFFISYKLNLIRTNDFIKLNNMWLTLSYDWYDDRDRYSLTTLAYADSLKKLERFVDNGNEKEELVNWSQYLLMRNVEVSIIRKKYYFGGVNLSLKNLKSADLELSCLKAEIHRDIDSYTPEKYPEITVETIECIKFHLDGFINNEILEINLKMSTFMSYKEWSSLCYQNCKTCSTKILEQFISNTVLLIFKSYPYVFEHVIYSIVFLIVDCMLDDQHMKNQNHIITLAQKIIPMFKSFKPLIRGAIRGVYVIEKLLTVMKFKRTKNSDNTINETNTSVKNISDSLSEYNSNGKNQEESELYDSDNESKVGVNPLYYSKLSIKINDNKAEHELQNANISKNNKITKKSNKDVSNLPFVMLNNVPQTSMKFPSNFSQISLPKIIIDILEDSGWSQFINYIDEFDE</sequence>
<dbReference type="InterPro" id="IPR001138">
    <property type="entry name" value="Zn2Cys6_DnaBD"/>
</dbReference>
<feature type="compositionally biased region" description="Low complexity" evidence="4">
    <location>
        <begin position="126"/>
        <end position="147"/>
    </location>
</feature>
<dbReference type="PROSITE" id="PS50048">
    <property type="entry name" value="ZN2_CY6_FUNGAL_2"/>
    <property type="match status" value="1"/>
</dbReference>
<dbReference type="InterPro" id="IPR036864">
    <property type="entry name" value="Zn2-C6_fun-type_DNA-bd_sf"/>
</dbReference>
<feature type="region of interest" description="Disordered" evidence="4">
    <location>
        <begin position="682"/>
        <end position="704"/>
    </location>
</feature>
<dbReference type="GO" id="GO:0005634">
    <property type="term" value="C:nucleus"/>
    <property type="evidence" value="ECO:0007669"/>
    <property type="project" value="UniProtKB-SubCell"/>
</dbReference>
<reference evidence="6" key="1">
    <citation type="submission" date="2020-11" db="EMBL/GenBank/DDBJ databases">
        <title>Kefir isolates.</title>
        <authorList>
            <person name="Marcisauskas S."/>
            <person name="Kim Y."/>
            <person name="Blasche S."/>
        </authorList>
    </citation>
    <scope>NUCLEOTIDE SEQUENCE</scope>
    <source>
        <strain evidence="6">Olga-1</strain>
    </source>
</reference>
<feature type="domain" description="Zn(2)-C6 fungal-type" evidence="5">
    <location>
        <begin position="44"/>
        <end position="75"/>
    </location>
</feature>
<dbReference type="AlphaFoldDB" id="A0A9P7BGE3"/>
<dbReference type="PROSITE" id="PS00463">
    <property type="entry name" value="ZN2_CY6_FUNGAL_1"/>
    <property type="match status" value="1"/>
</dbReference>
<feature type="region of interest" description="Disordered" evidence="4">
    <location>
        <begin position="1"/>
        <end position="20"/>
    </location>
</feature>
<dbReference type="PANTHER" id="PTHR31001:SF76">
    <property type="entry name" value="ZN(2)-C6 FUNGAL-TYPE DOMAIN-CONTAINING PROTEIN"/>
    <property type="match status" value="1"/>
</dbReference>
<dbReference type="PANTHER" id="PTHR31001">
    <property type="entry name" value="UNCHARACTERIZED TRANSCRIPTIONAL REGULATORY PROTEIN"/>
    <property type="match status" value="1"/>
</dbReference>
<evidence type="ECO:0000313" key="7">
    <source>
        <dbReference type="Proteomes" id="UP000697127"/>
    </source>
</evidence>
<dbReference type="EMBL" id="PUHW01000135">
    <property type="protein sequence ID" value="KAG0688639.1"/>
    <property type="molecule type" value="Genomic_DNA"/>
</dbReference>
<organism evidence="6 7">
    <name type="scientific">Pichia californica</name>
    <dbReference type="NCBI Taxonomy" id="460514"/>
    <lineage>
        <taxon>Eukaryota</taxon>
        <taxon>Fungi</taxon>
        <taxon>Dikarya</taxon>
        <taxon>Ascomycota</taxon>
        <taxon>Saccharomycotina</taxon>
        <taxon>Pichiomycetes</taxon>
        <taxon>Pichiales</taxon>
        <taxon>Pichiaceae</taxon>
        <taxon>Pichia</taxon>
    </lineage>
</organism>
<keyword evidence="2" id="KW-0539">Nucleus</keyword>
<evidence type="ECO:0000256" key="4">
    <source>
        <dbReference type="SAM" id="MobiDB-lite"/>
    </source>
</evidence>
<comment type="caution">
    <text evidence="6">The sequence shown here is derived from an EMBL/GenBank/DDBJ whole genome shotgun (WGS) entry which is preliminary data.</text>
</comment>
<protein>
    <recommendedName>
        <fullName evidence="5">Zn(2)-C6 fungal-type domain-containing protein</fullName>
    </recommendedName>
</protein>
<evidence type="ECO:0000256" key="2">
    <source>
        <dbReference type="ARBA" id="ARBA00023242"/>
    </source>
</evidence>
<dbReference type="GO" id="GO:0000981">
    <property type="term" value="F:DNA-binding transcription factor activity, RNA polymerase II-specific"/>
    <property type="evidence" value="ECO:0007669"/>
    <property type="project" value="InterPro"/>
</dbReference>
<feature type="compositionally biased region" description="Polar residues" evidence="4">
    <location>
        <begin position="682"/>
        <end position="692"/>
    </location>
</feature>
<accession>A0A9P7BGE3</accession>
<feature type="coiled-coil region" evidence="3">
    <location>
        <begin position="92"/>
        <end position="119"/>
    </location>
</feature>
<evidence type="ECO:0000259" key="5">
    <source>
        <dbReference type="PROSITE" id="PS50048"/>
    </source>
</evidence>
<dbReference type="Proteomes" id="UP000697127">
    <property type="component" value="Unassembled WGS sequence"/>
</dbReference>
<comment type="subcellular location">
    <subcellularLocation>
        <location evidence="1">Nucleus</location>
    </subcellularLocation>
</comment>